<name>X6LZV6_RETFI</name>
<proteinExistence type="predicted"/>
<evidence type="ECO:0000313" key="1">
    <source>
        <dbReference type="EMBL" id="ETO07438.1"/>
    </source>
</evidence>
<evidence type="ECO:0000313" key="2">
    <source>
        <dbReference type="Proteomes" id="UP000023152"/>
    </source>
</evidence>
<reference evidence="1 2" key="1">
    <citation type="journal article" date="2013" name="Curr. Biol.">
        <title>The Genome of the Foraminiferan Reticulomyxa filosa.</title>
        <authorList>
            <person name="Glockner G."/>
            <person name="Hulsmann N."/>
            <person name="Schleicher M."/>
            <person name="Noegel A.A."/>
            <person name="Eichinger L."/>
            <person name="Gallinger C."/>
            <person name="Pawlowski J."/>
            <person name="Sierra R."/>
            <person name="Euteneuer U."/>
            <person name="Pillet L."/>
            <person name="Moustafa A."/>
            <person name="Platzer M."/>
            <person name="Groth M."/>
            <person name="Szafranski K."/>
            <person name="Schliwa M."/>
        </authorList>
    </citation>
    <scope>NUCLEOTIDE SEQUENCE [LARGE SCALE GENOMIC DNA]</scope>
</reference>
<dbReference type="Proteomes" id="UP000023152">
    <property type="component" value="Unassembled WGS sequence"/>
</dbReference>
<sequence>MSNQIFRTLKELSTSLHLSQCVIYKHELLICGLKLIDNSNEIKLLSFGGNKETRHKLVMKYVSVCDNINKPNEFNNCNRLIPFTYNYIIQLSLEDIKVIVIMKNNNLLLSLRKNNISLFDLNKFQFIKPDTLPTDNWICYNCFVYSNFQFHQLHVCDDIAPFNEYAYVDIILFFDEYCWNSNKSVYSKSVYKYSTEKKNRLNLKTLYTIHYIIQNAFHFFYIFLSITNILIIFYNISILLIDFLKFCYFSLLYIFSNYQKKILNLQLKIVMI</sequence>
<keyword evidence="2" id="KW-1185">Reference proteome</keyword>
<accession>X6LZV6</accession>
<comment type="caution">
    <text evidence="1">The sequence shown here is derived from an EMBL/GenBank/DDBJ whole genome shotgun (WGS) entry which is preliminary data.</text>
</comment>
<gene>
    <name evidence="1" type="ORF">RFI_29952</name>
</gene>
<dbReference type="EMBL" id="ASPP01026167">
    <property type="protein sequence ID" value="ETO07438.1"/>
    <property type="molecule type" value="Genomic_DNA"/>
</dbReference>
<dbReference type="AlphaFoldDB" id="X6LZV6"/>
<organism evidence="1 2">
    <name type="scientific">Reticulomyxa filosa</name>
    <dbReference type="NCBI Taxonomy" id="46433"/>
    <lineage>
        <taxon>Eukaryota</taxon>
        <taxon>Sar</taxon>
        <taxon>Rhizaria</taxon>
        <taxon>Retaria</taxon>
        <taxon>Foraminifera</taxon>
        <taxon>Monothalamids</taxon>
        <taxon>Reticulomyxidae</taxon>
        <taxon>Reticulomyxa</taxon>
    </lineage>
</organism>
<protein>
    <submittedName>
        <fullName evidence="1">Uncharacterized protein</fullName>
    </submittedName>
</protein>